<name>A0AAU8SRI9_9BURK</name>
<reference evidence="1 2" key="1">
    <citation type="journal article" date="2015" name="Genome Announc.">
        <title>Complete genome sequences for 59 burkholderia isolates, both pathogenic and near neighbor.</title>
        <authorList>
            <person name="Johnson S.L."/>
            <person name="Bishop-Lilly K.A."/>
            <person name="Ladner J.T."/>
            <person name="Daligault H.E."/>
            <person name="Davenport K.W."/>
            <person name="Jaissle J."/>
            <person name="Frey K.G."/>
            <person name="Koroleva G.I."/>
            <person name="Bruce D.C."/>
            <person name="Coyne S.R."/>
            <person name="Broomall S.M."/>
            <person name="Li P.E."/>
            <person name="Teshima H."/>
            <person name="Gibbons H.S."/>
            <person name="Palacios G.F."/>
            <person name="Rosenzweig C.N."/>
            <person name="Redden C.L."/>
            <person name="Xu Y."/>
            <person name="Minogue T.D."/>
            <person name="Chain P.S."/>
        </authorList>
    </citation>
    <scope>NUCLEOTIDE SEQUENCE [LARGE SCALE GENOMIC DNA]</scope>
    <source>
        <strain evidence="1 2">ATCC BAA-463</strain>
    </source>
</reference>
<evidence type="ECO:0000313" key="2">
    <source>
        <dbReference type="Proteomes" id="UP000032614"/>
    </source>
</evidence>
<geneLocation type="plasmid" evidence="1 2">
    <name>pBIL</name>
</geneLocation>
<organism evidence="1 2">
    <name type="scientific">Paraburkholderia fungorum</name>
    <dbReference type="NCBI Taxonomy" id="134537"/>
    <lineage>
        <taxon>Bacteria</taxon>
        <taxon>Pseudomonadati</taxon>
        <taxon>Pseudomonadota</taxon>
        <taxon>Betaproteobacteria</taxon>
        <taxon>Burkholderiales</taxon>
        <taxon>Burkholderiaceae</taxon>
        <taxon>Paraburkholderia</taxon>
    </lineage>
</organism>
<evidence type="ECO:0008006" key="3">
    <source>
        <dbReference type="Google" id="ProtNLM"/>
    </source>
</evidence>
<keyword evidence="1" id="KW-0614">Plasmid</keyword>
<accession>A0AAU8SRI9</accession>
<gene>
    <name evidence="1" type="ORF">OI25_7935</name>
</gene>
<dbReference type="Proteomes" id="UP000032614">
    <property type="component" value="Plasmid pBIL"/>
</dbReference>
<sequence length="115" mass="12217">MKSARVQRAVRGVFYLLSFAVGIRSNLLRCSPAFKDSVTNLETGNCTSGPVGWCANTGAEVDARITAASSIFHFATVVPEAAALLALFAGTALWPGNAFTSTQSYRTLSCTFFIT</sequence>
<evidence type="ECO:0000313" key="1">
    <source>
        <dbReference type="EMBL" id="AJZ56323.1"/>
    </source>
</evidence>
<dbReference type="AlphaFoldDB" id="A0AAU8SRI9"/>
<protein>
    <recommendedName>
        <fullName evidence="3">Secreted protein</fullName>
    </recommendedName>
</protein>
<dbReference type="KEGG" id="bfn:OI25_7935"/>
<dbReference type="EMBL" id="CP010024">
    <property type="protein sequence ID" value="AJZ56323.1"/>
    <property type="molecule type" value="Genomic_DNA"/>
</dbReference>
<proteinExistence type="predicted"/>